<accession>V6HVX0</accession>
<evidence type="ECO:0000313" key="3">
    <source>
        <dbReference type="Proteomes" id="UP000018747"/>
    </source>
</evidence>
<gene>
    <name evidence="2" type="ORF">LEP1GSC062_2700</name>
</gene>
<name>V6HVX0_9LEPT</name>
<organism evidence="2 3">
    <name type="scientific">Leptospira alexanderi serovar Manhao 3 str. L 60</name>
    <dbReference type="NCBI Taxonomy" id="1049759"/>
    <lineage>
        <taxon>Bacteria</taxon>
        <taxon>Pseudomonadati</taxon>
        <taxon>Spirochaetota</taxon>
        <taxon>Spirochaetia</taxon>
        <taxon>Leptospirales</taxon>
        <taxon>Leptospiraceae</taxon>
        <taxon>Leptospira</taxon>
    </lineage>
</organism>
<keyword evidence="3" id="KW-1185">Reference proteome</keyword>
<feature type="region of interest" description="Disordered" evidence="1">
    <location>
        <begin position="27"/>
        <end position="51"/>
    </location>
</feature>
<reference evidence="2" key="1">
    <citation type="submission" date="2013-05" db="EMBL/GenBank/DDBJ databases">
        <authorList>
            <person name="Harkins D.M."/>
            <person name="Durkin A.S."/>
            <person name="Brinkac L.M."/>
            <person name="Haft D.H."/>
            <person name="Selengut J.D."/>
            <person name="Sanka R."/>
            <person name="DePew J."/>
            <person name="Purushe J."/>
            <person name="Hartskeerl R.A."/>
            <person name="Ahmed A."/>
            <person name="van der Linden H."/>
            <person name="Goris M.G.A."/>
            <person name="Vinetz J.M."/>
            <person name="Sutton G.G."/>
            <person name="Nierman W.C."/>
            <person name="Fouts D.E."/>
        </authorList>
    </citation>
    <scope>NUCLEOTIDE SEQUENCE [LARGE SCALE GENOMIC DNA]</scope>
    <source>
        <strain evidence="2">L 60</strain>
    </source>
</reference>
<protein>
    <submittedName>
        <fullName evidence="2">Uncharacterized protein</fullName>
    </submittedName>
</protein>
<dbReference type="Proteomes" id="UP000018747">
    <property type="component" value="Unassembled WGS sequence"/>
</dbReference>
<proteinExistence type="predicted"/>
<dbReference type="EMBL" id="AHMT02000049">
    <property type="protein sequence ID" value="EQA61551.1"/>
    <property type="molecule type" value="Genomic_DNA"/>
</dbReference>
<evidence type="ECO:0000256" key="1">
    <source>
        <dbReference type="SAM" id="MobiDB-lite"/>
    </source>
</evidence>
<comment type="caution">
    <text evidence="2">The sequence shown here is derived from an EMBL/GenBank/DDBJ whole genome shotgun (WGS) entry which is preliminary data.</text>
</comment>
<sequence length="51" mass="6053">MIFSILQKCVFGKPVLKLDSLKTKGKYKGEENSFRKNFRRTDPQTREKTYP</sequence>
<evidence type="ECO:0000313" key="2">
    <source>
        <dbReference type="EMBL" id="EQA61551.1"/>
    </source>
</evidence>
<dbReference type="AlphaFoldDB" id="V6HVX0"/>